<keyword evidence="2" id="KW-1185">Reference proteome</keyword>
<dbReference type="SUPFAM" id="SSF52777">
    <property type="entry name" value="CoA-dependent acyltransferases"/>
    <property type="match status" value="1"/>
</dbReference>
<reference evidence="2" key="1">
    <citation type="journal article" date="2019" name="Int. J. Syst. Evol. Microbiol.">
        <title>The Global Catalogue of Microorganisms (GCM) 10K type strain sequencing project: providing services to taxonomists for standard genome sequencing and annotation.</title>
        <authorList>
            <consortium name="The Broad Institute Genomics Platform"/>
            <consortium name="The Broad Institute Genome Sequencing Center for Infectious Disease"/>
            <person name="Wu L."/>
            <person name="Ma J."/>
        </authorList>
    </citation>
    <scope>NUCLEOTIDE SEQUENCE [LARGE SCALE GENOMIC DNA]</scope>
    <source>
        <strain evidence="2">CGMCC 1.18439</strain>
    </source>
</reference>
<dbReference type="RefSeq" id="WP_189643777.1">
    <property type="nucleotide sequence ID" value="NZ_BNAL01000033.1"/>
</dbReference>
<accession>A0ABQ3KCT6</accession>
<dbReference type="InterPro" id="IPR023213">
    <property type="entry name" value="CAT-like_dom_sf"/>
</dbReference>
<dbReference type="SMART" id="SM01059">
    <property type="entry name" value="CAT"/>
    <property type="match status" value="1"/>
</dbReference>
<gene>
    <name evidence="1" type="ORF">GCM10017783_21820</name>
</gene>
<sequence length="211" mass="23714">MSIVQPLDLSAWPRAATFQHYRAHPCTFNVTAEVDVTALKAAPVPFASALIYVICQAVNALPALRMTLQDGQPGYWEQILPTYTVFRPESQTFAVLWTDLGDSYADFQTRFQADVQAHADSLEFYPKGRPPAHAVNISIAPWLGFTAFELTFAGEEEYLLPVFTAGQYRERAGRLWLPLSVRANHAACDGWHVAEFYREVQERVNSFRGGE</sequence>
<dbReference type="PANTHER" id="PTHR38474:SF2">
    <property type="entry name" value="CHLORAMPHENICOL ACETYLTRANSFERASE"/>
    <property type="match status" value="1"/>
</dbReference>
<dbReference type="Proteomes" id="UP000632154">
    <property type="component" value="Unassembled WGS sequence"/>
</dbReference>
<evidence type="ECO:0000313" key="1">
    <source>
        <dbReference type="EMBL" id="GHG08860.1"/>
    </source>
</evidence>
<comment type="caution">
    <text evidence="1">The sequence shown here is derived from an EMBL/GenBank/DDBJ whole genome shotgun (WGS) entry which is preliminary data.</text>
</comment>
<proteinExistence type="predicted"/>
<dbReference type="Pfam" id="PF00302">
    <property type="entry name" value="CAT"/>
    <property type="match status" value="1"/>
</dbReference>
<dbReference type="PIRSF" id="PIRSF000440">
    <property type="entry name" value="CAT"/>
    <property type="match status" value="1"/>
</dbReference>
<protein>
    <submittedName>
        <fullName evidence="1">Chloramphenicol acetyltransferase CAT</fullName>
    </submittedName>
</protein>
<dbReference type="InterPro" id="IPR001707">
    <property type="entry name" value="Cmp_AcTrfase"/>
</dbReference>
<dbReference type="Gene3D" id="3.30.559.10">
    <property type="entry name" value="Chloramphenicol acetyltransferase-like domain"/>
    <property type="match status" value="1"/>
</dbReference>
<dbReference type="PANTHER" id="PTHR38474">
    <property type="entry name" value="SLR0299 PROTEIN"/>
    <property type="match status" value="1"/>
</dbReference>
<evidence type="ECO:0000313" key="2">
    <source>
        <dbReference type="Proteomes" id="UP000632154"/>
    </source>
</evidence>
<name>A0ABQ3KCT6_9DEIO</name>
<dbReference type="EMBL" id="BNAL01000033">
    <property type="protein sequence ID" value="GHG08860.1"/>
    <property type="molecule type" value="Genomic_DNA"/>
</dbReference>
<organism evidence="1 2">
    <name type="scientific">Deinococcus piscis</name>
    <dbReference type="NCBI Taxonomy" id="394230"/>
    <lineage>
        <taxon>Bacteria</taxon>
        <taxon>Thermotogati</taxon>
        <taxon>Deinococcota</taxon>
        <taxon>Deinococci</taxon>
        <taxon>Deinococcales</taxon>
        <taxon>Deinococcaceae</taxon>
        <taxon>Deinococcus</taxon>
    </lineage>
</organism>